<reference evidence="1 2" key="1">
    <citation type="journal article" date="2019" name="Nat. Microbiol.">
        <title>Mediterranean grassland soil C-N compound turnover is dependent on rainfall and depth, and is mediated by genomically divergent microorganisms.</title>
        <authorList>
            <person name="Diamond S."/>
            <person name="Andeer P.F."/>
            <person name="Li Z."/>
            <person name="Crits-Christoph A."/>
            <person name="Burstein D."/>
            <person name="Anantharaman K."/>
            <person name="Lane K.R."/>
            <person name="Thomas B.C."/>
            <person name="Pan C."/>
            <person name="Northen T.R."/>
            <person name="Banfield J.F."/>
        </authorList>
    </citation>
    <scope>NUCLEOTIDE SEQUENCE [LARGE SCALE GENOMIC DNA]</scope>
    <source>
        <strain evidence="1">NP_5</strain>
    </source>
</reference>
<organism evidence="1 2">
    <name type="scientific">Candidatus Segetimicrobium genomatis</name>
    <dbReference type="NCBI Taxonomy" id="2569760"/>
    <lineage>
        <taxon>Bacteria</taxon>
        <taxon>Bacillati</taxon>
        <taxon>Candidatus Sysuimicrobiota</taxon>
        <taxon>Candidatus Sysuimicrobiia</taxon>
        <taxon>Candidatus Sysuimicrobiales</taxon>
        <taxon>Candidatus Segetimicrobiaceae</taxon>
        <taxon>Candidatus Segetimicrobium</taxon>
    </lineage>
</organism>
<comment type="caution">
    <text evidence="1">The sequence shown here is derived from an EMBL/GenBank/DDBJ whole genome shotgun (WGS) entry which is preliminary data.</text>
</comment>
<dbReference type="Proteomes" id="UP000320393">
    <property type="component" value="Unassembled WGS sequence"/>
</dbReference>
<evidence type="ECO:0008006" key="3">
    <source>
        <dbReference type="Google" id="ProtNLM"/>
    </source>
</evidence>
<dbReference type="EMBL" id="VBAM01000320">
    <property type="protein sequence ID" value="TMJ10022.1"/>
    <property type="molecule type" value="Genomic_DNA"/>
</dbReference>
<accession>A0A537LQ10</accession>
<gene>
    <name evidence="1" type="ORF">E6H02_08440</name>
</gene>
<evidence type="ECO:0000313" key="1">
    <source>
        <dbReference type="EMBL" id="TMJ10022.1"/>
    </source>
</evidence>
<sequence>MAFDMGFKPLLRLYTLDQPFQQTVIAINTAWAKTHSAIVDSFLRATVAANVFIKNPLNTAAALALIHTHLPIKEANLKQGFLLYRDQFYSVYPFVTVPGIEFILRTRKMEQPATDFYDNSYLQALQDANFAATLAKSP</sequence>
<protein>
    <recommendedName>
        <fullName evidence="3">ABC transporter substrate-binding protein</fullName>
    </recommendedName>
</protein>
<dbReference type="Gene3D" id="3.40.190.10">
    <property type="entry name" value="Periplasmic binding protein-like II"/>
    <property type="match status" value="1"/>
</dbReference>
<proteinExistence type="predicted"/>
<dbReference type="AlphaFoldDB" id="A0A537LQ10"/>
<name>A0A537LQ10_9BACT</name>
<evidence type="ECO:0000313" key="2">
    <source>
        <dbReference type="Proteomes" id="UP000320393"/>
    </source>
</evidence>